<proteinExistence type="predicted"/>
<organism evidence="1 2">
    <name type="scientific">Stephania japonica</name>
    <dbReference type="NCBI Taxonomy" id="461633"/>
    <lineage>
        <taxon>Eukaryota</taxon>
        <taxon>Viridiplantae</taxon>
        <taxon>Streptophyta</taxon>
        <taxon>Embryophyta</taxon>
        <taxon>Tracheophyta</taxon>
        <taxon>Spermatophyta</taxon>
        <taxon>Magnoliopsida</taxon>
        <taxon>Ranunculales</taxon>
        <taxon>Menispermaceae</taxon>
        <taxon>Menispermoideae</taxon>
        <taxon>Cissampelideae</taxon>
        <taxon>Stephania</taxon>
    </lineage>
</organism>
<dbReference type="Proteomes" id="UP001417504">
    <property type="component" value="Unassembled WGS sequence"/>
</dbReference>
<name>A0AAP0P3L2_9MAGN</name>
<reference evidence="1 2" key="1">
    <citation type="submission" date="2024-01" db="EMBL/GenBank/DDBJ databases">
        <title>Genome assemblies of Stephania.</title>
        <authorList>
            <person name="Yang L."/>
        </authorList>
    </citation>
    <scope>NUCLEOTIDE SEQUENCE [LARGE SCALE GENOMIC DNA]</scope>
    <source>
        <strain evidence="1">QJT</strain>
        <tissue evidence="1">Leaf</tissue>
    </source>
</reference>
<keyword evidence="2" id="KW-1185">Reference proteome</keyword>
<dbReference type="AlphaFoldDB" id="A0AAP0P3L2"/>
<dbReference type="EMBL" id="JBBNAE010000004">
    <property type="protein sequence ID" value="KAK9129907.1"/>
    <property type="molecule type" value="Genomic_DNA"/>
</dbReference>
<comment type="caution">
    <text evidence="1">The sequence shown here is derived from an EMBL/GenBank/DDBJ whole genome shotgun (WGS) entry which is preliminary data.</text>
</comment>
<gene>
    <name evidence="1" type="ORF">Sjap_010394</name>
</gene>
<sequence length="57" mass="6448">MLNKQSAIGALVHSLIYEIPDLAYVRYGNTTRTQIYLGRQGIVEDSPDENFNFGWDG</sequence>
<evidence type="ECO:0000313" key="1">
    <source>
        <dbReference type="EMBL" id="KAK9129907.1"/>
    </source>
</evidence>
<protein>
    <submittedName>
        <fullName evidence="1">Uncharacterized protein</fullName>
    </submittedName>
</protein>
<evidence type="ECO:0000313" key="2">
    <source>
        <dbReference type="Proteomes" id="UP001417504"/>
    </source>
</evidence>
<accession>A0AAP0P3L2</accession>